<evidence type="ECO:0000259" key="1">
    <source>
        <dbReference type="Pfam" id="PF12697"/>
    </source>
</evidence>
<sequence>MSRRIEHGQIEPMVGRYVHVEIGGEAHRIYFEEHGKGIPLVCLHTAGSDARQWRHLLADSEFAANFRIIAFDMPWHGKSNPPKSWTGDEYQLTTARYTETIRAFCHALRLEKPVVMGCSIGGRIVLNLAIEHAAEFRALIGLEAADFQAPWYDTDWLNRPDVHGGEVCAALVSGLIAPQSPDDARMETLWAYKQGGPGVFKGDLYFYRVDGDLRSRVASIDTKVCRLYLLTGEYDFSCTPEDTRRTAAAIGGASVTIMEKLGHFPMSENPDQFRRYIAPVLADILTHTSTVSTQGVDA</sequence>
<dbReference type="Proteomes" id="UP000328092">
    <property type="component" value="Unassembled WGS sequence"/>
</dbReference>
<evidence type="ECO:0000313" key="3">
    <source>
        <dbReference type="Proteomes" id="UP000328092"/>
    </source>
</evidence>
<accession>A0A508TS84</accession>
<evidence type="ECO:0000313" key="2">
    <source>
        <dbReference type="EMBL" id="VIO77161.1"/>
    </source>
</evidence>
<dbReference type="RefSeq" id="WP_139863526.1">
    <property type="nucleotide sequence ID" value="NZ_CAADFC020000028.1"/>
</dbReference>
<dbReference type="InterPro" id="IPR050228">
    <property type="entry name" value="Carboxylesterase_BioH"/>
</dbReference>
<organism evidence="2 3">
    <name type="scientific">Bradyrhizobium ivorense</name>
    <dbReference type="NCBI Taxonomy" id="2511166"/>
    <lineage>
        <taxon>Bacteria</taxon>
        <taxon>Pseudomonadati</taxon>
        <taxon>Pseudomonadota</taxon>
        <taxon>Alphaproteobacteria</taxon>
        <taxon>Hyphomicrobiales</taxon>
        <taxon>Nitrobacteraceae</taxon>
        <taxon>Bradyrhizobium</taxon>
    </lineage>
</organism>
<comment type="caution">
    <text evidence="2">The sequence shown here is derived from an EMBL/GenBank/DDBJ whole genome shotgun (WGS) entry which is preliminary data.</text>
</comment>
<dbReference type="Gene3D" id="3.40.50.1820">
    <property type="entry name" value="alpha/beta hydrolase"/>
    <property type="match status" value="1"/>
</dbReference>
<keyword evidence="3" id="KW-1185">Reference proteome</keyword>
<feature type="domain" description="AB hydrolase-1" evidence="1">
    <location>
        <begin position="40"/>
        <end position="274"/>
    </location>
</feature>
<dbReference type="InterPro" id="IPR000073">
    <property type="entry name" value="AB_hydrolase_1"/>
</dbReference>
<name>A0A508TS84_9BRAD</name>
<dbReference type="OrthoDB" id="9804723at2"/>
<dbReference type="EMBL" id="CAADFC020000028">
    <property type="protein sequence ID" value="VIO77161.1"/>
    <property type="molecule type" value="Genomic_DNA"/>
</dbReference>
<dbReference type="Pfam" id="PF12697">
    <property type="entry name" value="Abhydrolase_6"/>
    <property type="match status" value="1"/>
</dbReference>
<dbReference type="SUPFAM" id="SSF53474">
    <property type="entry name" value="alpha/beta-Hydrolases"/>
    <property type="match status" value="1"/>
</dbReference>
<dbReference type="PANTHER" id="PTHR43194">
    <property type="entry name" value="HYDROLASE ALPHA/BETA FOLD FAMILY"/>
    <property type="match status" value="1"/>
</dbReference>
<protein>
    <submittedName>
        <fullName evidence="2">2-hydroxymuconate semialdehyde hydrolase</fullName>
        <ecNumber evidence="2">3.7.1.9</ecNumber>
    </submittedName>
</protein>
<gene>
    <name evidence="2" type="primary">xylF_3</name>
    <name evidence="2" type="ORF">CI1B_69840</name>
</gene>
<dbReference type="PANTHER" id="PTHR43194:SF2">
    <property type="entry name" value="PEROXISOMAL MEMBRANE PROTEIN LPX1"/>
    <property type="match status" value="1"/>
</dbReference>
<proteinExistence type="predicted"/>
<dbReference type="InterPro" id="IPR029058">
    <property type="entry name" value="AB_hydrolase_fold"/>
</dbReference>
<dbReference type="GO" id="GO:0018775">
    <property type="term" value="F:2-hydroxymuconate-semialdehyde hydrolase activity"/>
    <property type="evidence" value="ECO:0007669"/>
    <property type="project" value="UniProtKB-EC"/>
</dbReference>
<dbReference type="EC" id="3.7.1.9" evidence="2"/>
<keyword evidence="2" id="KW-0378">Hydrolase</keyword>
<reference evidence="2" key="1">
    <citation type="submission" date="2019-02" db="EMBL/GenBank/DDBJ databases">
        <authorList>
            <person name="Pothier F.J."/>
        </authorList>
    </citation>
    <scope>NUCLEOTIDE SEQUENCE</scope>
    <source>
        <strain evidence="2">CI-1B</strain>
    </source>
</reference>
<dbReference type="AlphaFoldDB" id="A0A508TS84"/>